<proteinExistence type="predicted"/>
<accession>A0ABN9W3C8</accession>
<dbReference type="Proteomes" id="UP001189429">
    <property type="component" value="Unassembled WGS sequence"/>
</dbReference>
<evidence type="ECO:0000313" key="2">
    <source>
        <dbReference type="EMBL" id="CAK0879384.1"/>
    </source>
</evidence>
<protein>
    <submittedName>
        <fullName evidence="2">Uncharacterized protein</fullName>
    </submittedName>
</protein>
<feature type="region of interest" description="Disordered" evidence="1">
    <location>
        <begin position="37"/>
        <end position="64"/>
    </location>
</feature>
<sequence length="117" mass="12572">MEPEQGAAQVARSPAHGVHVAPLRASAALPRRRLPRWRGGGSQVAVWSGGGGEEEEERGGASKKKLAYQRVAPGGCLISQRACRATKHPRNIYLRVDDGCASSRLLMAKFLVVFAHC</sequence>
<keyword evidence="3" id="KW-1185">Reference proteome</keyword>
<name>A0ABN9W3C8_9DINO</name>
<dbReference type="EMBL" id="CAUYUJ010017948">
    <property type="protein sequence ID" value="CAK0879384.1"/>
    <property type="molecule type" value="Genomic_DNA"/>
</dbReference>
<evidence type="ECO:0000256" key="1">
    <source>
        <dbReference type="SAM" id="MobiDB-lite"/>
    </source>
</evidence>
<organism evidence="2 3">
    <name type="scientific">Prorocentrum cordatum</name>
    <dbReference type="NCBI Taxonomy" id="2364126"/>
    <lineage>
        <taxon>Eukaryota</taxon>
        <taxon>Sar</taxon>
        <taxon>Alveolata</taxon>
        <taxon>Dinophyceae</taxon>
        <taxon>Prorocentrales</taxon>
        <taxon>Prorocentraceae</taxon>
        <taxon>Prorocentrum</taxon>
    </lineage>
</organism>
<gene>
    <name evidence="2" type="ORF">PCOR1329_LOCUS62826</name>
</gene>
<reference evidence="2" key="1">
    <citation type="submission" date="2023-10" db="EMBL/GenBank/DDBJ databases">
        <authorList>
            <person name="Chen Y."/>
            <person name="Shah S."/>
            <person name="Dougan E. K."/>
            <person name="Thang M."/>
            <person name="Chan C."/>
        </authorList>
    </citation>
    <scope>NUCLEOTIDE SEQUENCE [LARGE SCALE GENOMIC DNA]</scope>
</reference>
<comment type="caution">
    <text evidence="2">The sequence shown here is derived from an EMBL/GenBank/DDBJ whole genome shotgun (WGS) entry which is preliminary data.</text>
</comment>
<evidence type="ECO:0000313" key="3">
    <source>
        <dbReference type="Proteomes" id="UP001189429"/>
    </source>
</evidence>
<feature type="region of interest" description="Disordered" evidence="1">
    <location>
        <begin position="1"/>
        <end position="22"/>
    </location>
</feature>